<evidence type="ECO:0000259" key="8">
    <source>
        <dbReference type="Pfam" id="PF01850"/>
    </source>
</evidence>
<keyword evidence="4" id="KW-0479">Metal-binding</keyword>
<evidence type="ECO:0000313" key="10">
    <source>
        <dbReference type="Proteomes" id="UP000250241"/>
    </source>
</evidence>
<protein>
    <submittedName>
        <fullName evidence="9">Plasmid stability-like protein</fullName>
    </submittedName>
</protein>
<evidence type="ECO:0000256" key="4">
    <source>
        <dbReference type="ARBA" id="ARBA00022723"/>
    </source>
</evidence>
<dbReference type="RefSeq" id="WP_128087125.1">
    <property type="nucleotide sequence ID" value="NZ_CAURCD010000022.1"/>
</dbReference>
<dbReference type="GO" id="GO:0004518">
    <property type="term" value="F:nuclease activity"/>
    <property type="evidence" value="ECO:0007669"/>
    <property type="project" value="UniProtKB-KW"/>
</dbReference>
<dbReference type="EMBL" id="AP017895">
    <property type="protein sequence ID" value="BAV86477.1"/>
    <property type="molecule type" value="Genomic_DNA"/>
</dbReference>
<gene>
    <name evidence="9" type="ORF">RA11412_0178</name>
</gene>
<dbReference type="Gene3D" id="3.40.50.1010">
    <property type="entry name" value="5'-nuclease"/>
    <property type="match status" value="1"/>
</dbReference>
<comment type="similarity">
    <text evidence="7">Belongs to the PINc/VapC protein family.</text>
</comment>
<keyword evidence="5" id="KW-0378">Hydrolase</keyword>
<dbReference type="KEGG" id="raj:RA11412_0178"/>
<evidence type="ECO:0000256" key="5">
    <source>
        <dbReference type="ARBA" id="ARBA00022801"/>
    </source>
</evidence>
<evidence type="ECO:0000256" key="3">
    <source>
        <dbReference type="ARBA" id="ARBA00022722"/>
    </source>
</evidence>
<organism evidence="9 10">
    <name type="scientific">Rothia aeria</name>
    <dbReference type="NCBI Taxonomy" id="172042"/>
    <lineage>
        <taxon>Bacteria</taxon>
        <taxon>Bacillati</taxon>
        <taxon>Actinomycetota</taxon>
        <taxon>Actinomycetes</taxon>
        <taxon>Micrococcales</taxon>
        <taxon>Micrococcaceae</taxon>
        <taxon>Rothia</taxon>
    </lineage>
</organism>
<evidence type="ECO:0000256" key="7">
    <source>
        <dbReference type="ARBA" id="ARBA00038093"/>
    </source>
</evidence>
<dbReference type="InterPro" id="IPR002716">
    <property type="entry name" value="PIN_dom"/>
</dbReference>
<comment type="cofactor">
    <cofactor evidence="1">
        <name>Mg(2+)</name>
        <dbReference type="ChEBI" id="CHEBI:18420"/>
    </cofactor>
</comment>
<sequence length="141" mass="16122">MYLADANVISELRKYRSGRIHPSVRHWVEHVDVNDVYISVISMMKIRTGILRHARKDAAQAQILQQWFSHELAPEFAGRILPVSLEVALTCAELHVLHKKSEYDALIGATAREHHLMLVTRNVADFQGMGLDILNPFEFHV</sequence>
<reference evidence="9 10" key="1">
    <citation type="submission" date="2016-10" db="EMBL/GenBank/DDBJ databases">
        <title>Genome sequence of Rothia aeria strain JCM11412.</title>
        <authorList>
            <person name="Nambu T."/>
        </authorList>
    </citation>
    <scope>NUCLEOTIDE SEQUENCE [LARGE SCALE GENOMIC DNA]</scope>
    <source>
        <strain evidence="9 10">JCM 11412</strain>
    </source>
</reference>
<dbReference type="InterPro" id="IPR029060">
    <property type="entry name" value="PIN-like_dom_sf"/>
</dbReference>
<dbReference type="GO" id="GO:0046872">
    <property type="term" value="F:metal ion binding"/>
    <property type="evidence" value="ECO:0007669"/>
    <property type="project" value="UniProtKB-KW"/>
</dbReference>
<dbReference type="PANTHER" id="PTHR33653:SF1">
    <property type="entry name" value="RIBONUCLEASE VAPC2"/>
    <property type="match status" value="1"/>
</dbReference>
<keyword evidence="2" id="KW-1277">Toxin-antitoxin system</keyword>
<dbReference type="AlphaFoldDB" id="A0A2Z5QVP9"/>
<proteinExistence type="inferred from homology"/>
<keyword evidence="3" id="KW-0540">Nuclease</keyword>
<evidence type="ECO:0000256" key="1">
    <source>
        <dbReference type="ARBA" id="ARBA00001946"/>
    </source>
</evidence>
<dbReference type="Pfam" id="PF01850">
    <property type="entry name" value="PIN"/>
    <property type="match status" value="1"/>
</dbReference>
<evidence type="ECO:0000256" key="2">
    <source>
        <dbReference type="ARBA" id="ARBA00022649"/>
    </source>
</evidence>
<evidence type="ECO:0000256" key="6">
    <source>
        <dbReference type="ARBA" id="ARBA00022842"/>
    </source>
</evidence>
<feature type="domain" description="PIN" evidence="8">
    <location>
        <begin position="2"/>
        <end position="122"/>
    </location>
</feature>
<accession>A0A2Z5QVP9</accession>
<dbReference type="InterPro" id="IPR050556">
    <property type="entry name" value="Type_II_TA_system_RNase"/>
</dbReference>
<keyword evidence="10" id="KW-1185">Reference proteome</keyword>
<dbReference type="SUPFAM" id="SSF88723">
    <property type="entry name" value="PIN domain-like"/>
    <property type="match status" value="1"/>
</dbReference>
<dbReference type="PANTHER" id="PTHR33653">
    <property type="entry name" value="RIBONUCLEASE VAPC2"/>
    <property type="match status" value="1"/>
</dbReference>
<evidence type="ECO:0000313" key="9">
    <source>
        <dbReference type="EMBL" id="BAV86477.1"/>
    </source>
</evidence>
<dbReference type="Proteomes" id="UP000250241">
    <property type="component" value="Chromosome"/>
</dbReference>
<keyword evidence="6" id="KW-0460">Magnesium</keyword>
<name>A0A2Z5QVP9_9MICC</name>
<dbReference type="CDD" id="cd18746">
    <property type="entry name" value="PIN_VapC4-5_FitB-like"/>
    <property type="match status" value="1"/>
</dbReference>
<dbReference type="GO" id="GO:0016787">
    <property type="term" value="F:hydrolase activity"/>
    <property type="evidence" value="ECO:0007669"/>
    <property type="project" value="UniProtKB-KW"/>
</dbReference>
<dbReference type="GeneID" id="93862106"/>